<dbReference type="Pfam" id="PF00480">
    <property type="entry name" value="ROK"/>
    <property type="match status" value="1"/>
</dbReference>
<organism evidence="2 3">
    <name type="scientific">Alkalibacterium olivapovliticus</name>
    <dbReference type="NCBI Taxonomy" id="99907"/>
    <lineage>
        <taxon>Bacteria</taxon>
        <taxon>Bacillati</taxon>
        <taxon>Bacillota</taxon>
        <taxon>Bacilli</taxon>
        <taxon>Lactobacillales</taxon>
        <taxon>Carnobacteriaceae</taxon>
        <taxon>Alkalibacterium</taxon>
    </lineage>
</organism>
<dbReference type="Gene3D" id="3.30.420.40">
    <property type="match status" value="2"/>
</dbReference>
<dbReference type="AlphaFoldDB" id="A0A2T0W5Z8"/>
<dbReference type="SUPFAM" id="SSF53067">
    <property type="entry name" value="Actin-like ATPase domain"/>
    <property type="match status" value="1"/>
</dbReference>
<sequence length="292" mass="32233">MAILAFDIGGTTVKYGTWSNETLTDKGNFKTPKTWEEMKGKLVQIKEAVEVKHSLEGIGFSAPGAVNQEARQIEGVSAVRYLHFFPIYDELETLFGLPVSFENDANSAGLAEVWKGAARHNDNVIFVVVGTGIGGAVIVDKKVQQGKHLFGGGFGFMLLNERQTFSEIGTAVSMSRRYAKRMGIPADDIDGKTVFQLANQGDTIAKEEVDAFFFYLTMGLYNLAYAFDPEKIVIGGGISSMDGILDRIDLEFDALFNRLEHSPFRPVIETCEFKNDANLIGAVYNFIQKNKE</sequence>
<evidence type="ECO:0000313" key="3">
    <source>
        <dbReference type="Proteomes" id="UP000238205"/>
    </source>
</evidence>
<comment type="caution">
    <text evidence="2">The sequence shown here is derived from an EMBL/GenBank/DDBJ whole genome shotgun (WGS) entry which is preliminary data.</text>
</comment>
<keyword evidence="2" id="KW-0418">Kinase</keyword>
<protein>
    <submittedName>
        <fullName evidence="2">Putative NBD/HSP70 family sugar kinase</fullName>
    </submittedName>
</protein>
<dbReference type="PANTHER" id="PTHR18964:SF170">
    <property type="entry name" value="SUGAR KINASE"/>
    <property type="match status" value="1"/>
</dbReference>
<evidence type="ECO:0000256" key="1">
    <source>
        <dbReference type="ARBA" id="ARBA00006479"/>
    </source>
</evidence>
<dbReference type="InterPro" id="IPR043129">
    <property type="entry name" value="ATPase_NBD"/>
</dbReference>
<dbReference type="Proteomes" id="UP000238205">
    <property type="component" value="Unassembled WGS sequence"/>
</dbReference>
<evidence type="ECO:0000313" key="2">
    <source>
        <dbReference type="EMBL" id="PRY82138.1"/>
    </source>
</evidence>
<keyword evidence="3" id="KW-1185">Reference proteome</keyword>
<reference evidence="2 3" key="1">
    <citation type="submission" date="2018-03" db="EMBL/GenBank/DDBJ databases">
        <title>Genomic Encyclopedia of Archaeal and Bacterial Type Strains, Phase II (KMG-II): from individual species to whole genera.</title>
        <authorList>
            <person name="Goeker M."/>
        </authorList>
    </citation>
    <scope>NUCLEOTIDE SEQUENCE [LARGE SCALE GENOMIC DNA]</scope>
    <source>
        <strain evidence="2 3">DSM 13175</strain>
    </source>
</reference>
<accession>A0A2T0W5Z8</accession>
<gene>
    <name evidence="2" type="ORF">CLV38_11645</name>
</gene>
<keyword evidence="2" id="KW-0808">Transferase</keyword>
<dbReference type="RefSeq" id="WP_106194243.1">
    <property type="nucleotide sequence ID" value="NZ_PVTO01000016.1"/>
</dbReference>
<dbReference type="PANTHER" id="PTHR18964">
    <property type="entry name" value="ROK (REPRESSOR, ORF, KINASE) FAMILY"/>
    <property type="match status" value="1"/>
</dbReference>
<name>A0A2T0W5Z8_9LACT</name>
<dbReference type="CDD" id="cd24152">
    <property type="entry name" value="ASKHA_NBD_ROK-like"/>
    <property type="match status" value="1"/>
</dbReference>
<dbReference type="OrthoDB" id="9795247at2"/>
<proteinExistence type="inferred from homology"/>
<comment type="similarity">
    <text evidence="1">Belongs to the ROK (NagC/XylR) family.</text>
</comment>
<dbReference type="InterPro" id="IPR000600">
    <property type="entry name" value="ROK"/>
</dbReference>
<dbReference type="GO" id="GO:0016301">
    <property type="term" value="F:kinase activity"/>
    <property type="evidence" value="ECO:0007669"/>
    <property type="project" value="UniProtKB-KW"/>
</dbReference>
<dbReference type="EMBL" id="PVTO01000016">
    <property type="protein sequence ID" value="PRY82138.1"/>
    <property type="molecule type" value="Genomic_DNA"/>
</dbReference>